<evidence type="ECO:0000313" key="2">
    <source>
        <dbReference type="Proteomes" id="UP000501466"/>
    </source>
</evidence>
<accession>A0A6F8PLW9</accession>
<dbReference type="PANTHER" id="PTHR36455">
    <property type="match status" value="1"/>
</dbReference>
<dbReference type="RefSeq" id="WP_173290935.1">
    <property type="nucleotide sequence ID" value="NZ_AP021888.1"/>
</dbReference>
<dbReference type="EMBL" id="AP021888">
    <property type="protein sequence ID" value="BBP43103.1"/>
    <property type="molecule type" value="Genomic_DNA"/>
</dbReference>
<dbReference type="Proteomes" id="UP000501466">
    <property type="component" value="Chromosome"/>
</dbReference>
<reference evidence="2" key="1">
    <citation type="submission" date="2019-11" db="EMBL/GenBank/DDBJ databases">
        <title>Isolation and characterization of two novel species in the genus Thiomicrorhabdus.</title>
        <authorList>
            <person name="Mochizuki J."/>
            <person name="Kojima H."/>
            <person name="Fukui M."/>
        </authorList>
    </citation>
    <scope>NUCLEOTIDE SEQUENCE [LARGE SCALE GENOMIC DNA]</scope>
    <source>
        <strain evidence="2">AkT22</strain>
    </source>
</reference>
<dbReference type="GO" id="GO:0016829">
    <property type="term" value="F:lyase activity"/>
    <property type="evidence" value="ECO:0007669"/>
    <property type="project" value="UniProtKB-KW"/>
</dbReference>
<dbReference type="KEGG" id="tzo:THMIRHAT_08490"/>
<proteinExistence type="predicted"/>
<sequence length="117" mass="13603">MFAPAPFANIWLYPDTADMRCSFHGLIGLVKKMNYQPLSGDYFVFINRRRTQLKILYFEPDGYAIWQKRLEQGQWAQAPQIDANTSAISATQLQLMLSGLKVKKLYQHKRYQGKKLS</sequence>
<name>A0A6F8PLW9_9GAMM</name>
<dbReference type="InterPro" id="IPR008878">
    <property type="entry name" value="Transposase_IS66_Orf2"/>
</dbReference>
<gene>
    <name evidence="1" type="ORF">THMIRHAT_08490</name>
</gene>
<keyword evidence="1" id="KW-0456">Lyase</keyword>
<dbReference type="PANTHER" id="PTHR36455:SF1">
    <property type="entry name" value="BLR8292 PROTEIN"/>
    <property type="match status" value="1"/>
</dbReference>
<dbReference type="AlphaFoldDB" id="A0A6F8PLW9"/>
<keyword evidence="2" id="KW-1185">Reference proteome</keyword>
<dbReference type="NCBIfam" id="NF033819">
    <property type="entry name" value="IS66_TnpB"/>
    <property type="match status" value="1"/>
</dbReference>
<protein>
    <submittedName>
        <fullName evidence="1">Isocitrate lyase</fullName>
    </submittedName>
</protein>
<dbReference type="Pfam" id="PF05717">
    <property type="entry name" value="TnpB_IS66"/>
    <property type="match status" value="1"/>
</dbReference>
<organism evidence="1 2">
    <name type="scientific">Thiosulfativibrio zosterae</name>
    <dbReference type="NCBI Taxonomy" id="2675053"/>
    <lineage>
        <taxon>Bacteria</taxon>
        <taxon>Pseudomonadati</taxon>
        <taxon>Pseudomonadota</taxon>
        <taxon>Gammaproteobacteria</taxon>
        <taxon>Thiotrichales</taxon>
        <taxon>Piscirickettsiaceae</taxon>
        <taxon>Thiosulfativibrio</taxon>
    </lineage>
</organism>
<evidence type="ECO:0000313" key="1">
    <source>
        <dbReference type="EMBL" id="BBP43103.1"/>
    </source>
</evidence>